<dbReference type="EMBL" id="SRLO01000205">
    <property type="protein sequence ID" value="TNN67310.1"/>
    <property type="molecule type" value="Genomic_DNA"/>
</dbReference>
<organism evidence="1 2">
    <name type="scientific">Liparis tanakae</name>
    <name type="common">Tanaka's snailfish</name>
    <dbReference type="NCBI Taxonomy" id="230148"/>
    <lineage>
        <taxon>Eukaryota</taxon>
        <taxon>Metazoa</taxon>
        <taxon>Chordata</taxon>
        <taxon>Craniata</taxon>
        <taxon>Vertebrata</taxon>
        <taxon>Euteleostomi</taxon>
        <taxon>Actinopterygii</taxon>
        <taxon>Neopterygii</taxon>
        <taxon>Teleostei</taxon>
        <taxon>Neoteleostei</taxon>
        <taxon>Acanthomorphata</taxon>
        <taxon>Eupercaria</taxon>
        <taxon>Perciformes</taxon>
        <taxon>Cottioidei</taxon>
        <taxon>Cottales</taxon>
        <taxon>Liparidae</taxon>
        <taxon>Liparis</taxon>
    </lineage>
</organism>
<evidence type="ECO:0000313" key="1">
    <source>
        <dbReference type="EMBL" id="TNN67310.1"/>
    </source>
</evidence>
<protein>
    <submittedName>
        <fullName evidence="1">Uncharacterized protein</fullName>
    </submittedName>
</protein>
<sequence length="104" mass="11975">MDGVPVTVKREKLVKVIPWLLIHMIMVNHHRKQTKRKTLLKMTANTRKLLELLSRHGKPANQIENFINLGAGGATRERTLELDKSRICLLLRARISRKQSQNSS</sequence>
<reference evidence="1 2" key="1">
    <citation type="submission" date="2019-03" db="EMBL/GenBank/DDBJ databases">
        <title>First draft genome of Liparis tanakae, snailfish: a comprehensive survey of snailfish specific genes.</title>
        <authorList>
            <person name="Kim W."/>
            <person name="Song I."/>
            <person name="Jeong J.-H."/>
            <person name="Kim D."/>
            <person name="Kim S."/>
            <person name="Ryu S."/>
            <person name="Song J.Y."/>
            <person name="Lee S.K."/>
        </authorList>
    </citation>
    <scope>NUCLEOTIDE SEQUENCE [LARGE SCALE GENOMIC DNA]</scope>
    <source>
        <tissue evidence="1">Muscle</tissue>
    </source>
</reference>
<keyword evidence="2" id="KW-1185">Reference proteome</keyword>
<evidence type="ECO:0000313" key="2">
    <source>
        <dbReference type="Proteomes" id="UP000314294"/>
    </source>
</evidence>
<proteinExistence type="predicted"/>
<dbReference type="AlphaFoldDB" id="A0A4Z2HP02"/>
<gene>
    <name evidence="1" type="ORF">EYF80_022417</name>
</gene>
<accession>A0A4Z2HP02</accession>
<name>A0A4Z2HP02_9TELE</name>
<dbReference type="Proteomes" id="UP000314294">
    <property type="component" value="Unassembled WGS sequence"/>
</dbReference>
<comment type="caution">
    <text evidence="1">The sequence shown here is derived from an EMBL/GenBank/DDBJ whole genome shotgun (WGS) entry which is preliminary data.</text>
</comment>